<dbReference type="SFLD" id="SFLDF00562">
    <property type="entry name" value="HemN-like__clustered_with_heat"/>
    <property type="match status" value="1"/>
</dbReference>
<name>A0A0B7MCL8_9FIRM</name>
<evidence type="ECO:0000256" key="2">
    <source>
        <dbReference type="ARBA" id="ARBA00017228"/>
    </source>
</evidence>
<keyword evidence="4 9" id="KW-0949">S-adenosyl-L-methionine</keyword>
<protein>
    <recommendedName>
        <fullName evidence="2 9">Heme chaperone HemW</fullName>
    </recommendedName>
</protein>
<dbReference type="SFLD" id="SFLDG01082">
    <property type="entry name" value="B12-binding_domain_containing"/>
    <property type="match status" value="1"/>
</dbReference>
<dbReference type="AlphaFoldDB" id="A0A0B7MCL8"/>
<keyword evidence="3 9" id="KW-0349">Heme</keyword>
<keyword evidence="5 9" id="KW-0479">Metal-binding</keyword>
<dbReference type="PROSITE" id="PS51918">
    <property type="entry name" value="RADICAL_SAM"/>
    <property type="match status" value="1"/>
</dbReference>
<sequence>MKIGLYLHFPFCLQKCCYCSFHSLPLPQNDQGKLAERYIDALEMEISLYAAYAARDHHLELSSIYCGGGTPTVIPTKSLCGVLSRCSSSFCLSDDLEVTVEANPGTVTLEKLQDLRRAGVNRLSLGAQSFQPGELELLGRTHSAVEIVEAYEAARAAGFDNINLDLIYALPGQNLASWRHNLEQALMLSPEHLSIYGLSLEEGTPLAREIKSGKLEACSEEMQIAMWEETAQQVTSAGYVRYEISNYARPGRECRHNITYWKNTPYLGLGAAAQGYFEKVRYANESDLQRYLERVLSGELPRVFEEHQLQRDELIDTIIMGLRLSKGLYRKDFEQRFGHPFEDFYKQQLSIMVGEGLMGVSKDAIFLTDRGRLLANYVLSHFV</sequence>
<dbReference type="GO" id="GO:0004109">
    <property type="term" value="F:coproporphyrinogen oxidase activity"/>
    <property type="evidence" value="ECO:0007669"/>
    <property type="project" value="InterPro"/>
</dbReference>
<dbReference type="GO" id="GO:0005737">
    <property type="term" value="C:cytoplasm"/>
    <property type="evidence" value="ECO:0007669"/>
    <property type="project" value="UniProtKB-SubCell"/>
</dbReference>
<dbReference type="GO" id="GO:0051539">
    <property type="term" value="F:4 iron, 4 sulfur cluster binding"/>
    <property type="evidence" value="ECO:0007669"/>
    <property type="project" value="UniProtKB-UniRule"/>
</dbReference>
<dbReference type="Gene3D" id="3.20.20.70">
    <property type="entry name" value="Aldolase class I"/>
    <property type="match status" value="1"/>
</dbReference>
<evidence type="ECO:0000256" key="8">
    <source>
        <dbReference type="ARBA" id="ARBA00023186"/>
    </source>
</evidence>
<dbReference type="Pfam" id="PF04055">
    <property type="entry name" value="Radical_SAM"/>
    <property type="match status" value="1"/>
</dbReference>
<dbReference type="InterPro" id="IPR010723">
    <property type="entry name" value="HemN_C"/>
</dbReference>
<keyword evidence="12" id="KW-1185">Reference proteome</keyword>
<evidence type="ECO:0000256" key="9">
    <source>
        <dbReference type="RuleBase" id="RU364116"/>
    </source>
</evidence>
<dbReference type="PANTHER" id="PTHR13932:SF5">
    <property type="entry name" value="RADICAL S-ADENOSYL METHIONINE DOMAIN-CONTAINING PROTEIN 1, MITOCHONDRIAL"/>
    <property type="match status" value="1"/>
</dbReference>
<organism evidence="11 12">
    <name type="scientific">Syntrophaceticus schinkii</name>
    <dbReference type="NCBI Taxonomy" id="499207"/>
    <lineage>
        <taxon>Bacteria</taxon>
        <taxon>Bacillati</taxon>
        <taxon>Bacillota</taxon>
        <taxon>Clostridia</taxon>
        <taxon>Thermoanaerobacterales</taxon>
        <taxon>Thermoanaerobacterales Family III. Incertae Sedis</taxon>
        <taxon>Syntrophaceticus</taxon>
    </lineage>
</organism>
<dbReference type="Proteomes" id="UP000046155">
    <property type="component" value="Unassembled WGS sequence"/>
</dbReference>
<dbReference type="SFLD" id="SFLDF00288">
    <property type="entry name" value="HemN-like__clustered_with_nucl"/>
    <property type="match status" value="1"/>
</dbReference>
<dbReference type="GO" id="GO:0006779">
    <property type="term" value="P:porphyrin-containing compound biosynthetic process"/>
    <property type="evidence" value="ECO:0007669"/>
    <property type="project" value="InterPro"/>
</dbReference>
<dbReference type="GO" id="GO:0046872">
    <property type="term" value="F:metal ion binding"/>
    <property type="evidence" value="ECO:0007669"/>
    <property type="project" value="UniProtKB-UniRule"/>
</dbReference>
<dbReference type="PANTHER" id="PTHR13932">
    <property type="entry name" value="COPROPORPHYRINIGEN III OXIDASE"/>
    <property type="match status" value="1"/>
</dbReference>
<evidence type="ECO:0000256" key="1">
    <source>
        <dbReference type="ARBA" id="ARBA00006100"/>
    </source>
</evidence>
<evidence type="ECO:0000313" key="11">
    <source>
        <dbReference type="EMBL" id="CEO88274.1"/>
    </source>
</evidence>
<dbReference type="InterPro" id="IPR058240">
    <property type="entry name" value="rSAM_sf"/>
</dbReference>
<keyword evidence="8 9" id="KW-0143">Chaperone</keyword>
<dbReference type="RefSeq" id="WP_044664470.1">
    <property type="nucleotide sequence ID" value="NZ_CDRZ01000079.1"/>
</dbReference>
<evidence type="ECO:0000256" key="4">
    <source>
        <dbReference type="ARBA" id="ARBA00022691"/>
    </source>
</evidence>
<dbReference type="SMART" id="SM00729">
    <property type="entry name" value="Elp3"/>
    <property type="match status" value="1"/>
</dbReference>
<dbReference type="InterPro" id="IPR004559">
    <property type="entry name" value="HemW-like"/>
</dbReference>
<evidence type="ECO:0000256" key="3">
    <source>
        <dbReference type="ARBA" id="ARBA00022617"/>
    </source>
</evidence>
<dbReference type="SUPFAM" id="SSF102114">
    <property type="entry name" value="Radical SAM enzymes"/>
    <property type="match status" value="1"/>
</dbReference>
<reference evidence="12" key="1">
    <citation type="submission" date="2015-01" db="EMBL/GenBank/DDBJ databases">
        <authorList>
            <person name="Manzoor Shahid"/>
            <person name="Zubair Saima"/>
        </authorList>
    </citation>
    <scope>NUCLEOTIDE SEQUENCE [LARGE SCALE GENOMIC DNA]</scope>
    <source>
        <strain evidence="12">Sp3</strain>
    </source>
</reference>
<dbReference type="Pfam" id="PF06969">
    <property type="entry name" value="HemN_C"/>
    <property type="match status" value="1"/>
</dbReference>
<feature type="domain" description="Radical SAM core" evidence="10">
    <location>
        <begin position="1"/>
        <end position="240"/>
    </location>
</feature>
<dbReference type="SFLD" id="SFLDG01065">
    <property type="entry name" value="anaerobic_coproporphyrinogen-I"/>
    <property type="match status" value="1"/>
</dbReference>
<evidence type="ECO:0000313" key="12">
    <source>
        <dbReference type="Proteomes" id="UP000046155"/>
    </source>
</evidence>
<evidence type="ECO:0000256" key="6">
    <source>
        <dbReference type="ARBA" id="ARBA00023004"/>
    </source>
</evidence>
<comment type="similarity">
    <text evidence="1">Belongs to the anaerobic coproporphyrinogen-III oxidase family. HemW subfamily.</text>
</comment>
<keyword evidence="9" id="KW-0004">4Fe-4S</keyword>
<keyword evidence="6 9" id="KW-0408">Iron</keyword>
<dbReference type="InterPro" id="IPR013785">
    <property type="entry name" value="Aldolase_TIM"/>
</dbReference>
<keyword evidence="7 9" id="KW-0411">Iron-sulfur</keyword>
<dbReference type="EMBL" id="CDRZ01000079">
    <property type="protein sequence ID" value="CEO88274.1"/>
    <property type="molecule type" value="Genomic_DNA"/>
</dbReference>
<keyword evidence="9" id="KW-0963">Cytoplasm</keyword>
<comment type="subcellular location">
    <subcellularLocation>
        <location evidence="9">Cytoplasm</location>
    </subcellularLocation>
</comment>
<dbReference type="InterPro" id="IPR034505">
    <property type="entry name" value="Coproporphyrinogen-III_oxidase"/>
</dbReference>
<dbReference type="SFLD" id="SFLDS00029">
    <property type="entry name" value="Radical_SAM"/>
    <property type="match status" value="1"/>
</dbReference>
<evidence type="ECO:0000256" key="5">
    <source>
        <dbReference type="ARBA" id="ARBA00022723"/>
    </source>
</evidence>
<dbReference type="InterPro" id="IPR007197">
    <property type="entry name" value="rSAM"/>
</dbReference>
<dbReference type="OrthoDB" id="9808022at2"/>
<dbReference type="NCBIfam" id="TIGR00539">
    <property type="entry name" value="hemN_rel"/>
    <property type="match status" value="1"/>
</dbReference>
<comment type="function">
    <text evidence="9">Probably acts as a heme chaperone, transferring heme to an unknown acceptor. Binds one molecule of heme per monomer, possibly covalently. Binds 1 [4Fe-4S] cluster. The cluster is coordinated with 3 cysteines and an exchangeable S-adenosyl-L-methionine.</text>
</comment>
<gene>
    <name evidence="11" type="primary">HemN</name>
    <name evidence="11" type="ORF">SSCH_170007</name>
</gene>
<evidence type="ECO:0000256" key="7">
    <source>
        <dbReference type="ARBA" id="ARBA00023014"/>
    </source>
</evidence>
<accession>A0A0B7MCL8</accession>
<proteinExistence type="inferred from homology"/>
<dbReference type="InterPro" id="IPR006638">
    <property type="entry name" value="Elp3/MiaA/NifB-like_rSAM"/>
</dbReference>
<evidence type="ECO:0000259" key="10">
    <source>
        <dbReference type="PROSITE" id="PS51918"/>
    </source>
</evidence>